<sequence>MLHIMLSGMTQGSTGSAILFTSTGSSGASLLPGRNTGVYEERDICTTRIALLAGQPGRETTLSPFVATVEFIDVLEIVSSWILSRGQSSYHFELEIMDVEMLGLHCFGNLTV</sequence>
<comment type="caution">
    <text evidence="1">The sequence shown here is derived from an EMBL/GenBank/DDBJ whole genome shotgun (WGS) entry which is preliminary data.</text>
</comment>
<organism evidence="1 2">
    <name type="scientific">Hevea brasiliensis</name>
    <name type="common">Para rubber tree</name>
    <name type="synonym">Siphonia brasiliensis</name>
    <dbReference type="NCBI Taxonomy" id="3981"/>
    <lineage>
        <taxon>Eukaryota</taxon>
        <taxon>Viridiplantae</taxon>
        <taxon>Streptophyta</taxon>
        <taxon>Embryophyta</taxon>
        <taxon>Tracheophyta</taxon>
        <taxon>Spermatophyta</taxon>
        <taxon>Magnoliopsida</taxon>
        <taxon>eudicotyledons</taxon>
        <taxon>Gunneridae</taxon>
        <taxon>Pentapetalae</taxon>
        <taxon>rosids</taxon>
        <taxon>fabids</taxon>
        <taxon>Malpighiales</taxon>
        <taxon>Euphorbiaceae</taxon>
        <taxon>Crotonoideae</taxon>
        <taxon>Micrandreae</taxon>
        <taxon>Hevea</taxon>
    </lineage>
</organism>
<protein>
    <submittedName>
        <fullName evidence="1">Uncharacterized protein</fullName>
    </submittedName>
</protein>
<evidence type="ECO:0000313" key="2">
    <source>
        <dbReference type="Proteomes" id="UP001174677"/>
    </source>
</evidence>
<reference evidence="1" key="1">
    <citation type="journal article" date="2023" name="Plant Biotechnol. J.">
        <title>Chromosome-level wild Hevea brasiliensis genome provides new tools for genomic-assisted breeding and valuable loci to elevate rubber yield.</title>
        <authorList>
            <person name="Cheng H."/>
            <person name="Song X."/>
            <person name="Hu Y."/>
            <person name="Wu T."/>
            <person name="Yang Q."/>
            <person name="An Z."/>
            <person name="Feng S."/>
            <person name="Deng Z."/>
            <person name="Wu W."/>
            <person name="Zeng X."/>
            <person name="Tu M."/>
            <person name="Wang X."/>
            <person name="Huang H."/>
        </authorList>
    </citation>
    <scope>NUCLEOTIDE SEQUENCE</scope>
    <source>
        <strain evidence="1">MT/VB/25A 57/8</strain>
    </source>
</reference>
<evidence type="ECO:0000313" key="1">
    <source>
        <dbReference type="EMBL" id="KAJ9147694.1"/>
    </source>
</evidence>
<name>A0ABQ9KVI3_HEVBR</name>
<keyword evidence="2" id="KW-1185">Reference proteome</keyword>
<gene>
    <name evidence="1" type="ORF">P3X46_029823</name>
</gene>
<proteinExistence type="predicted"/>
<accession>A0ABQ9KVI3</accession>
<dbReference type="Proteomes" id="UP001174677">
    <property type="component" value="Chromosome 16"/>
</dbReference>
<dbReference type="EMBL" id="JARPOI010000016">
    <property type="protein sequence ID" value="KAJ9147694.1"/>
    <property type="molecule type" value="Genomic_DNA"/>
</dbReference>